<dbReference type="AlphaFoldDB" id="A0A2S4KTQ0"/>
<dbReference type="InterPro" id="IPR052998">
    <property type="entry name" value="Hetero-Diels-Alderase-like"/>
</dbReference>
<name>A0A2S4KTQ0_9HYPO</name>
<dbReference type="OrthoDB" id="9977941at2759"/>
<evidence type="ECO:0000313" key="1">
    <source>
        <dbReference type="EMBL" id="POR33520.1"/>
    </source>
</evidence>
<keyword evidence="2" id="KW-1185">Reference proteome</keyword>
<dbReference type="InterPro" id="IPR011042">
    <property type="entry name" value="6-blade_b-propeller_TolB-like"/>
</dbReference>
<comment type="caution">
    <text evidence="1">The sequence shown here is derived from an EMBL/GenBank/DDBJ whole genome shotgun (WGS) entry which is preliminary data.</text>
</comment>
<dbReference type="STRING" id="94208.A0A2S4KTQ0"/>
<organism evidence="1 2">
    <name type="scientific">Tolypocladium paradoxum</name>
    <dbReference type="NCBI Taxonomy" id="94208"/>
    <lineage>
        <taxon>Eukaryota</taxon>
        <taxon>Fungi</taxon>
        <taxon>Dikarya</taxon>
        <taxon>Ascomycota</taxon>
        <taxon>Pezizomycotina</taxon>
        <taxon>Sordariomycetes</taxon>
        <taxon>Hypocreomycetidae</taxon>
        <taxon>Hypocreales</taxon>
        <taxon>Ophiocordycipitaceae</taxon>
        <taxon>Tolypocladium</taxon>
    </lineage>
</organism>
<dbReference type="PANTHER" id="PTHR42060:SF1">
    <property type="entry name" value="NHL REPEAT-CONTAINING PROTEIN"/>
    <property type="match status" value="1"/>
</dbReference>
<gene>
    <name evidence="1" type="ORF">TPAR_06295</name>
</gene>
<dbReference type="Gene3D" id="2.120.10.30">
    <property type="entry name" value="TolB, C-terminal domain"/>
    <property type="match status" value="1"/>
</dbReference>
<dbReference type="SUPFAM" id="SSF63829">
    <property type="entry name" value="Calcium-dependent phosphotriesterase"/>
    <property type="match status" value="1"/>
</dbReference>
<dbReference type="Proteomes" id="UP000237481">
    <property type="component" value="Unassembled WGS sequence"/>
</dbReference>
<sequence>MALFGIHLESEGEQRALGIVFRVDTRTETYTIALKDDTFKPPANARFPLGINGIRVFDDHLYYANSFRPVCGRMPIDRVSGKATGPYKVISTNIMADDFAIDKTVTAHMAAGLANEIVEVKPGGRSCVIAGSVGSMLVAGPTSTVFGRTREDTRVLYVSTSGPQGSSVNGTCTEGGKIVALEIR</sequence>
<accession>A0A2S4KTQ0</accession>
<proteinExistence type="predicted"/>
<protein>
    <submittedName>
        <fullName evidence="1">Uncharacterized protein</fullName>
    </submittedName>
</protein>
<dbReference type="EMBL" id="PKSG01000680">
    <property type="protein sequence ID" value="POR33520.1"/>
    <property type="molecule type" value="Genomic_DNA"/>
</dbReference>
<reference evidence="1 2" key="1">
    <citation type="submission" date="2018-01" db="EMBL/GenBank/DDBJ databases">
        <title>Harnessing the power of phylogenomics to disentangle the directionality and signatures of interkingdom host jumping in the parasitic fungal genus Tolypocladium.</title>
        <authorList>
            <person name="Quandt C.A."/>
            <person name="Patterson W."/>
            <person name="Spatafora J.W."/>
        </authorList>
    </citation>
    <scope>NUCLEOTIDE SEQUENCE [LARGE SCALE GENOMIC DNA]</scope>
    <source>
        <strain evidence="1 2">NRBC 100945</strain>
    </source>
</reference>
<evidence type="ECO:0000313" key="2">
    <source>
        <dbReference type="Proteomes" id="UP000237481"/>
    </source>
</evidence>
<dbReference type="PANTHER" id="PTHR42060">
    <property type="entry name" value="NHL REPEAT-CONTAINING PROTEIN-RELATED"/>
    <property type="match status" value="1"/>
</dbReference>